<dbReference type="InterPro" id="IPR041195">
    <property type="entry name" value="Rnh202_N"/>
</dbReference>
<dbReference type="EMBL" id="JAEPRB010000052">
    <property type="protein sequence ID" value="KAG2223947.1"/>
    <property type="molecule type" value="Genomic_DNA"/>
</dbReference>
<dbReference type="GO" id="GO:0032299">
    <property type="term" value="C:ribonuclease H2 complex"/>
    <property type="evidence" value="ECO:0007669"/>
    <property type="project" value="InterPro"/>
</dbReference>
<evidence type="ECO:0000313" key="2">
    <source>
        <dbReference type="EMBL" id="KAG2223947.1"/>
    </source>
</evidence>
<keyword evidence="3" id="KW-1185">Reference proteome</keyword>
<dbReference type="InterPro" id="IPR040456">
    <property type="entry name" value="RNase_H2_suB"/>
</dbReference>
<gene>
    <name evidence="2" type="ORF">INT45_009399</name>
</gene>
<dbReference type="Proteomes" id="UP000646827">
    <property type="component" value="Unassembled WGS sequence"/>
</dbReference>
<comment type="caution">
    <text evidence="2">The sequence shown here is derived from an EMBL/GenBank/DDBJ whole genome shotgun (WGS) entry which is preliminary data.</text>
</comment>
<feature type="domain" description="Rnh202 triple barrel" evidence="1">
    <location>
        <begin position="20"/>
        <end position="80"/>
    </location>
</feature>
<dbReference type="OrthoDB" id="29098at2759"/>
<sequence length="138" mass="15809">MTNNTKFVALTHSNHHDLESLTPIQLPCPQTGRSSLYLHGDDHQHIYEIQRVTGVGRKTSWLIDDILYKDGTMRHITHVDPLFIALPILENARKQTDDKFRLLDDIFSSNNDENKTSYLLQLNGFQQQLAHLCDIKGG</sequence>
<dbReference type="PANTHER" id="PTHR13383:SF11">
    <property type="entry name" value="RIBONUCLEASE H2 SUBUNIT B"/>
    <property type="match status" value="1"/>
</dbReference>
<dbReference type="GO" id="GO:0005654">
    <property type="term" value="C:nucleoplasm"/>
    <property type="evidence" value="ECO:0007669"/>
    <property type="project" value="TreeGrafter"/>
</dbReference>
<name>A0A8H7S913_9FUNG</name>
<protein>
    <recommendedName>
        <fullName evidence="1">Rnh202 triple barrel domain-containing protein</fullName>
    </recommendedName>
</protein>
<evidence type="ECO:0000313" key="3">
    <source>
        <dbReference type="Proteomes" id="UP000646827"/>
    </source>
</evidence>
<dbReference type="AlphaFoldDB" id="A0A8H7S913"/>
<dbReference type="Pfam" id="PF17745">
    <property type="entry name" value="Ydr279_N"/>
    <property type="match status" value="1"/>
</dbReference>
<dbReference type="Gene3D" id="1.10.20.120">
    <property type="match status" value="1"/>
</dbReference>
<dbReference type="Gene3D" id="2.20.25.530">
    <property type="match status" value="1"/>
</dbReference>
<proteinExistence type="predicted"/>
<accession>A0A8H7S913</accession>
<organism evidence="2 3">
    <name type="scientific">Circinella minor</name>
    <dbReference type="NCBI Taxonomy" id="1195481"/>
    <lineage>
        <taxon>Eukaryota</taxon>
        <taxon>Fungi</taxon>
        <taxon>Fungi incertae sedis</taxon>
        <taxon>Mucoromycota</taxon>
        <taxon>Mucoromycotina</taxon>
        <taxon>Mucoromycetes</taxon>
        <taxon>Mucorales</taxon>
        <taxon>Lichtheimiaceae</taxon>
        <taxon>Circinella</taxon>
    </lineage>
</organism>
<dbReference type="PANTHER" id="PTHR13383">
    <property type="entry name" value="RIBONUCLEASE H2 SUBUNIT B"/>
    <property type="match status" value="1"/>
</dbReference>
<dbReference type="GO" id="GO:0006401">
    <property type="term" value="P:RNA catabolic process"/>
    <property type="evidence" value="ECO:0007669"/>
    <property type="project" value="TreeGrafter"/>
</dbReference>
<reference evidence="2 3" key="1">
    <citation type="submission" date="2020-12" db="EMBL/GenBank/DDBJ databases">
        <title>Metabolic potential, ecology and presence of endohyphal bacteria is reflected in genomic diversity of Mucoromycotina.</title>
        <authorList>
            <person name="Muszewska A."/>
            <person name="Okrasinska A."/>
            <person name="Steczkiewicz K."/>
            <person name="Drgas O."/>
            <person name="Orlowska M."/>
            <person name="Perlinska-Lenart U."/>
            <person name="Aleksandrzak-Piekarczyk T."/>
            <person name="Szatraj K."/>
            <person name="Zielenkiewicz U."/>
            <person name="Pilsyk S."/>
            <person name="Malc E."/>
            <person name="Mieczkowski P."/>
            <person name="Kruszewska J.S."/>
            <person name="Biernat P."/>
            <person name="Pawlowska J."/>
        </authorList>
    </citation>
    <scope>NUCLEOTIDE SEQUENCE [LARGE SCALE GENOMIC DNA]</scope>
    <source>
        <strain evidence="2 3">CBS 142.35</strain>
    </source>
</reference>
<evidence type="ECO:0000259" key="1">
    <source>
        <dbReference type="Pfam" id="PF17745"/>
    </source>
</evidence>